<proteinExistence type="predicted"/>
<name>A0AAF0QZ31_SOLVR</name>
<evidence type="ECO:0000313" key="1">
    <source>
        <dbReference type="EMBL" id="WMV29715.1"/>
    </source>
</evidence>
<organism evidence="1 2">
    <name type="scientific">Solanum verrucosum</name>
    <dbReference type="NCBI Taxonomy" id="315347"/>
    <lineage>
        <taxon>Eukaryota</taxon>
        <taxon>Viridiplantae</taxon>
        <taxon>Streptophyta</taxon>
        <taxon>Embryophyta</taxon>
        <taxon>Tracheophyta</taxon>
        <taxon>Spermatophyta</taxon>
        <taxon>Magnoliopsida</taxon>
        <taxon>eudicotyledons</taxon>
        <taxon>Gunneridae</taxon>
        <taxon>Pentapetalae</taxon>
        <taxon>asterids</taxon>
        <taxon>lamiids</taxon>
        <taxon>Solanales</taxon>
        <taxon>Solanaceae</taxon>
        <taxon>Solanoideae</taxon>
        <taxon>Solaneae</taxon>
        <taxon>Solanum</taxon>
    </lineage>
</organism>
<evidence type="ECO:0000313" key="2">
    <source>
        <dbReference type="Proteomes" id="UP001234989"/>
    </source>
</evidence>
<sequence length="82" mass="9598">MEEFVQSLRSNNSVITSLRCNAMLIPFPRFICSTRCKGVFLQDMNCLFHRFLKQSYSMSMELILWALSLTNLIMRFGPTKQI</sequence>
<dbReference type="Proteomes" id="UP001234989">
    <property type="component" value="Chromosome 5"/>
</dbReference>
<gene>
    <name evidence="1" type="ORF">MTR67_023100</name>
</gene>
<dbReference type="AlphaFoldDB" id="A0AAF0QZ31"/>
<protein>
    <submittedName>
        <fullName evidence="1">Uncharacterized protein</fullName>
    </submittedName>
</protein>
<keyword evidence="2" id="KW-1185">Reference proteome</keyword>
<accession>A0AAF0QZ31</accession>
<dbReference type="EMBL" id="CP133616">
    <property type="protein sequence ID" value="WMV29715.1"/>
    <property type="molecule type" value="Genomic_DNA"/>
</dbReference>
<reference evidence="1" key="1">
    <citation type="submission" date="2023-08" db="EMBL/GenBank/DDBJ databases">
        <title>A de novo genome assembly of Solanum verrucosum Schlechtendal, a Mexican diploid species geographically isolated from the other diploid A-genome species in potato relatives.</title>
        <authorList>
            <person name="Hosaka K."/>
        </authorList>
    </citation>
    <scope>NUCLEOTIDE SEQUENCE</scope>
    <source>
        <tissue evidence="1">Young leaves</tissue>
    </source>
</reference>